<evidence type="ECO:0000313" key="2">
    <source>
        <dbReference type="EMBL" id="MCI38401.1"/>
    </source>
</evidence>
<evidence type="ECO:0000256" key="1">
    <source>
        <dbReference type="SAM" id="MobiDB-lite"/>
    </source>
</evidence>
<reference evidence="2 3" key="1">
    <citation type="journal article" date="2018" name="Front. Plant Sci.">
        <title>Red Clover (Trifolium pratense) and Zigzag Clover (T. medium) - A Picture of Genomic Similarities and Differences.</title>
        <authorList>
            <person name="Dluhosova J."/>
            <person name="Istvanek J."/>
            <person name="Nedelnik J."/>
            <person name="Repkova J."/>
        </authorList>
    </citation>
    <scope>NUCLEOTIDE SEQUENCE [LARGE SCALE GENOMIC DNA]</scope>
    <source>
        <strain evidence="3">cv. 10/8</strain>
        <tissue evidence="2">Leaf</tissue>
    </source>
</reference>
<dbReference type="EMBL" id="LXQA010255424">
    <property type="protein sequence ID" value="MCI38401.1"/>
    <property type="molecule type" value="Genomic_DNA"/>
</dbReference>
<evidence type="ECO:0000313" key="3">
    <source>
        <dbReference type="Proteomes" id="UP000265520"/>
    </source>
</evidence>
<organism evidence="2 3">
    <name type="scientific">Trifolium medium</name>
    <dbReference type="NCBI Taxonomy" id="97028"/>
    <lineage>
        <taxon>Eukaryota</taxon>
        <taxon>Viridiplantae</taxon>
        <taxon>Streptophyta</taxon>
        <taxon>Embryophyta</taxon>
        <taxon>Tracheophyta</taxon>
        <taxon>Spermatophyta</taxon>
        <taxon>Magnoliopsida</taxon>
        <taxon>eudicotyledons</taxon>
        <taxon>Gunneridae</taxon>
        <taxon>Pentapetalae</taxon>
        <taxon>rosids</taxon>
        <taxon>fabids</taxon>
        <taxon>Fabales</taxon>
        <taxon>Fabaceae</taxon>
        <taxon>Papilionoideae</taxon>
        <taxon>50 kb inversion clade</taxon>
        <taxon>NPAAA clade</taxon>
        <taxon>Hologalegina</taxon>
        <taxon>IRL clade</taxon>
        <taxon>Trifolieae</taxon>
        <taxon>Trifolium</taxon>
    </lineage>
</organism>
<feature type="non-terminal residue" evidence="2">
    <location>
        <position position="1"/>
    </location>
</feature>
<sequence length="88" mass="10131">QYERTKIQNRRCSRQPPELETTPKDRRKPIGSNKPDLRQSHARNRNWIKRDGDHRNHQSKTPHGVQPEKPSTATADEGARLQTTPAAT</sequence>
<keyword evidence="3" id="KW-1185">Reference proteome</keyword>
<dbReference type="Proteomes" id="UP000265520">
    <property type="component" value="Unassembled WGS sequence"/>
</dbReference>
<dbReference type="AlphaFoldDB" id="A0A392RP31"/>
<proteinExistence type="predicted"/>
<comment type="caution">
    <text evidence="2">The sequence shown here is derived from an EMBL/GenBank/DDBJ whole genome shotgun (WGS) entry which is preliminary data.</text>
</comment>
<name>A0A392RP31_9FABA</name>
<feature type="region of interest" description="Disordered" evidence="1">
    <location>
        <begin position="1"/>
        <end position="88"/>
    </location>
</feature>
<protein>
    <submittedName>
        <fullName evidence="2">Uncharacterized protein</fullName>
    </submittedName>
</protein>
<accession>A0A392RP31</accession>